<evidence type="ECO:0008006" key="3">
    <source>
        <dbReference type="Google" id="ProtNLM"/>
    </source>
</evidence>
<reference evidence="1 2" key="1">
    <citation type="submission" date="2017-07" db="EMBL/GenBank/DDBJ databases">
        <title>Phenotypical and genomic characterization of a clinical isolate of Shewanella bicestrii sp. nov. producing an extended-spectrum beta-lactamase and a new oxacillinase variant.</title>
        <authorList>
            <person name="Jousset A.B."/>
            <person name="Bonnin R.A."/>
            <person name="Girlich D."/>
            <person name="Dabos L."/>
            <person name="Potron A."/>
            <person name="Dortet L."/>
            <person name="Glaser P."/>
            <person name="Naas T."/>
        </authorList>
    </citation>
    <scope>NUCLEOTIDE SEQUENCE [LARGE SCALE GENOMIC DNA]</scope>
    <source>
        <strain evidence="1 2">JAB-1</strain>
    </source>
</reference>
<organism evidence="1 2">
    <name type="scientific">Shewanella bicestrii</name>
    <dbReference type="NCBI Taxonomy" id="2018305"/>
    <lineage>
        <taxon>Bacteria</taxon>
        <taxon>Pseudomonadati</taxon>
        <taxon>Pseudomonadota</taxon>
        <taxon>Gammaproteobacteria</taxon>
        <taxon>Alteromonadales</taxon>
        <taxon>Shewanellaceae</taxon>
        <taxon>Shewanella</taxon>
    </lineage>
</organism>
<keyword evidence="2" id="KW-1185">Reference proteome</keyword>
<evidence type="ECO:0000313" key="1">
    <source>
        <dbReference type="EMBL" id="ASK70760.1"/>
    </source>
</evidence>
<accession>A0A220US01</accession>
<protein>
    <recommendedName>
        <fullName evidence="3">DUF3987 domain-containing protein</fullName>
    </recommendedName>
</protein>
<sequence length="488" mass="53735">MWAILQTKEGRNMNEPKEALSQLDKGELTEILQGCKLVDVALDIGAVVKMPRDTAIMTMLGVVSAAVSMLYRTEYQHGGKIPVGLYVACEQPPSTGKSGLVSMMQAPLFEALKSFREAHIPFTGFLTDTTPEAMESTLSNAGGLFMLASTEQTLINSLLGLSYKENSSHNNNSLILEGYSGDWHSSARITRKGYVGNVHGAITLISQNGTIDKILSSSNGTGISERFFLFTEPDMLGMRDHLHAHKRSPELQNDYANAIKKIIEQVIVNNGYDRERIAHSLDLVLTGDPAQDIDVQKQIDELVVPLRNFTELDCLHASHSSWEYINQQKNEVEKLMGGGSAFDSNLMRSYAGKLDQRVLKVASVLHVMEALLADKAVGSIIGHQYIVMAVKLARWSNKQVYHIATTKGFIGKPAEYDAILNYMSKKNRPLRETEIKQGCKGLAVFKEKRGGAGNAIAETLKVMAKDKILIVTSAIGQTSRPYNVYVIQ</sequence>
<dbReference type="Proteomes" id="UP000198367">
    <property type="component" value="Chromosome"/>
</dbReference>
<gene>
    <name evidence="1" type="ORF">CF168_18835</name>
</gene>
<dbReference type="AlphaFoldDB" id="A0A220US01"/>
<dbReference type="InterPro" id="IPR025048">
    <property type="entry name" value="DUF3987"/>
</dbReference>
<dbReference type="Pfam" id="PF13148">
    <property type="entry name" value="DUF3987"/>
    <property type="match status" value="1"/>
</dbReference>
<name>A0A220US01_9GAMM</name>
<proteinExistence type="predicted"/>
<evidence type="ECO:0000313" key="2">
    <source>
        <dbReference type="Proteomes" id="UP000198367"/>
    </source>
</evidence>
<dbReference type="EMBL" id="CP022358">
    <property type="protein sequence ID" value="ASK70760.1"/>
    <property type="molecule type" value="Genomic_DNA"/>
</dbReference>
<dbReference type="KEGG" id="sbj:CF168_18835"/>